<evidence type="ECO:0000256" key="1">
    <source>
        <dbReference type="SAM" id="SignalP"/>
    </source>
</evidence>
<gene>
    <name evidence="2" type="ORF">VQ7734_00714</name>
</gene>
<name>A0A1M7YQZ7_9VIBR</name>
<accession>A0A1M7YQZ7</accession>
<dbReference type="AlphaFoldDB" id="A0A1M7YQZ7"/>
<dbReference type="RefSeq" id="WP_073579900.1">
    <property type="nucleotide sequence ID" value="NZ_AP024898.1"/>
</dbReference>
<dbReference type="EMBL" id="FRFG01000010">
    <property type="protein sequence ID" value="SHO54995.1"/>
    <property type="molecule type" value="Genomic_DNA"/>
</dbReference>
<keyword evidence="1" id="KW-0732">Signal</keyword>
<dbReference type="OrthoDB" id="9831452at2"/>
<keyword evidence="3" id="KW-1185">Reference proteome</keyword>
<proteinExistence type="predicted"/>
<reference evidence="3" key="1">
    <citation type="submission" date="2016-12" db="EMBL/GenBank/DDBJ databases">
        <authorList>
            <person name="Rodrigo-Torres L."/>
            <person name="Arahal R.D."/>
            <person name="Lucena T."/>
        </authorList>
    </citation>
    <scope>NUCLEOTIDE SEQUENCE [LARGE SCALE GENOMIC DNA]</scope>
</reference>
<evidence type="ECO:0000313" key="3">
    <source>
        <dbReference type="Proteomes" id="UP000184600"/>
    </source>
</evidence>
<sequence length="191" mass="21167">MKKFVLLLIFLSCKASAFSETALDFSHFSVMNDNTSDTGGYHYQSDFVNEVVLKKERPVSGPVNYWGWGSGGTLEGIAAMEIMAAGFSYWGATNPTGFGWFTLSGGVGALTALPEGILWSASLFALSDYNFKMADRDDLDEEDIFIRNFVAIHAIYATFYATTILFPAFDGDLALYPDTKGNWYLNYSYSF</sequence>
<feature type="signal peptide" evidence="1">
    <location>
        <begin position="1"/>
        <end position="17"/>
    </location>
</feature>
<feature type="chain" id="PRO_5011958116" evidence="1">
    <location>
        <begin position="18"/>
        <end position="191"/>
    </location>
</feature>
<evidence type="ECO:0000313" key="2">
    <source>
        <dbReference type="EMBL" id="SHO54995.1"/>
    </source>
</evidence>
<dbReference type="Proteomes" id="UP000184600">
    <property type="component" value="Unassembled WGS sequence"/>
</dbReference>
<protein>
    <submittedName>
        <fullName evidence="2">Uncharacterized protein</fullName>
    </submittedName>
</protein>
<organism evidence="2 3">
    <name type="scientific">Vibrio quintilis</name>
    <dbReference type="NCBI Taxonomy" id="1117707"/>
    <lineage>
        <taxon>Bacteria</taxon>
        <taxon>Pseudomonadati</taxon>
        <taxon>Pseudomonadota</taxon>
        <taxon>Gammaproteobacteria</taxon>
        <taxon>Vibrionales</taxon>
        <taxon>Vibrionaceae</taxon>
        <taxon>Vibrio</taxon>
    </lineage>
</organism>